<dbReference type="AlphaFoldDB" id="B8LQE6"/>
<dbReference type="OMA" id="IEKKWCS"/>
<reference evidence="1" key="1">
    <citation type="submission" date="2007-06" db="EMBL/GenBank/DDBJ databases">
        <title>Full length cDNA sequences from Sitka Spruce (Picea sitchensis).</title>
        <authorList>
            <person name="Ralph S.G."/>
            <person name="Chun H.E."/>
            <person name="Liao N."/>
            <person name="Ali J."/>
            <person name="Reid K."/>
            <person name="Kolosova N."/>
            <person name="Cooper N."/>
            <person name="Cullis C."/>
            <person name="Jancsik S."/>
            <person name="Moore R."/>
            <person name="Mayo M."/>
            <person name="Wagner S."/>
            <person name="Holt R.A."/>
            <person name="Jones S.J.M."/>
            <person name="Marra M.A."/>
            <person name="Ritland C.E."/>
            <person name="Ritland K."/>
            <person name="Bohlmann J."/>
        </authorList>
    </citation>
    <scope>NUCLEOTIDE SEQUENCE</scope>
    <source>
        <tissue evidence="1">Bark</tissue>
    </source>
</reference>
<protein>
    <submittedName>
        <fullName evidence="1">Uncharacterized protein</fullName>
    </submittedName>
</protein>
<dbReference type="EMBL" id="EF678095">
    <property type="protein sequence ID" value="ABR17876.1"/>
    <property type="molecule type" value="mRNA"/>
</dbReference>
<sequence>MQMQTAGSFAIPYNIRGAKLFLVISWQPQSPSVIARRLFSMDSQRTLQTNAIRMDHTCHGKMYLPREAKGGFLDLQTCNCFLNGREQLNKWCCRLLNITETCVDSDSGNIEKKWCSLCGERSGWMTCGKCEGGPSVKLALEGKLSLVYYVVVRI</sequence>
<name>B8LQE6_PICSI</name>
<organism evidence="1">
    <name type="scientific">Picea sitchensis</name>
    <name type="common">Sitka spruce</name>
    <name type="synonym">Pinus sitchensis</name>
    <dbReference type="NCBI Taxonomy" id="3332"/>
    <lineage>
        <taxon>Eukaryota</taxon>
        <taxon>Viridiplantae</taxon>
        <taxon>Streptophyta</taxon>
        <taxon>Embryophyta</taxon>
        <taxon>Tracheophyta</taxon>
        <taxon>Spermatophyta</taxon>
        <taxon>Pinopsida</taxon>
        <taxon>Pinidae</taxon>
        <taxon>Conifers I</taxon>
        <taxon>Pinales</taxon>
        <taxon>Pinaceae</taxon>
        <taxon>Picea</taxon>
    </lineage>
</organism>
<evidence type="ECO:0000313" key="1">
    <source>
        <dbReference type="EMBL" id="ABR17876.1"/>
    </source>
</evidence>
<accession>B8LQE6</accession>
<proteinExistence type="evidence at transcript level"/>